<keyword evidence="8" id="KW-1185">Reference proteome</keyword>
<feature type="chain" id="PRO_5046011317" evidence="5">
    <location>
        <begin position="29"/>
        <end position="531"/>
    </location>
</feature>
<feature type="region of interest" description="Disordered" evidence="4">
    <location>
        <begin position="32"/>
        <end position="59"/>
    </location>
</feature>
<dbReference type="Gene3D" id="3.10.105.10">
    <property type="entry name" value="Dipeptide-binding Protein, Domain 3"/>
    <property type="match status" value="1"/>
</dbReference>
<dbReference type="EMBL" id="JAAITA010000002">
    <property type="protein sequence ID" value="NSJ85159.1"/>
    <property type="molecule type" value="Genomic_DNA"/>
</dbReference>
<feature type="compositionally biased region" description="Basic and acidic residues" evidence="4">
    <location>
        <begin position="32"/>
        <end position="42"/>
    </location>
</feature>
<dbReference type="PANTHER" id="PTHR30290">
    <property type="entry name" value="PERIPLASMIC BINDING COMPONENT OF ABC TRANSPORTER"/>
    <property type="match status" value="1"/>
</dbReference>
<evidence type="ECO:0000256" key="1">
    <source>
        <dbReference type="ARBA" id="ARBA00005695"/>
    </source>
</evidence>
<keyword evidence="2" id="KW-0813">Transport</keyword>
<comment type="similarity">
    <text evidence="1">Belongs to the bacterial solute-binding protein 5 family.</text>
</comment>
<evidence type="ECO:0000313" key="8">
    <source>
        <dbReference type="Proteomes" id="UP000822142"/>
    </source>
</evidence>
<reference evidence="7 8" key="1">
    <citation type="journal article" date="2020" name="Cell Host Microbe">
        <title>Functional and Genomic Variation between Human-Derived Isolates of Lachnospiraceae Reveals Inter- and Intra-Species Diversity.</title>
        <authorList>
            <person name="Sorbara M.T."/>
            <person name="Littmann E.R."/>
            <person name="Fontana E."/>
            <person name="Moody T.U."/>
            <person name="Kohout C.E."/>
            <person name="Gjonbalaj M."/>
            <person name="Eaton V."/>
            <person name="Seok R."/>
            <person name="Leiner I.M."/>
            <person name="Pamer E.G."/>
        </authorList>
    </citation>
    <scope>NUCLEOTIDE SEQUENCE [LARGE SCALE GENOMIC DNA]</scope>
    <source>
        <strain evidence="7 8">MSK.15.26</strain>
    </source>
</reference>
<dbReference type="InterPro" id="IPR030678">
    <property type="entry name" value="Peptide/Ni-bd"/>
</dbReference>
<gene>
    <name evidence="7" type="ORF">G5A70_02920</name>
</gene>
<evidence type="ECO:0000313" key="7">
    <source>
        <dbReference type="EMBL" id="NSJ85159.1"/>
    </source>
</evidence>
<evidence type="ECO:0000256" key="3">
    <source>
        <dbReference type="ARBA" id="ARBA00022729"/>
    </source>
</evidence>
<dbReference type="Gene3D" id="3.40.190.10">
    <property type="entry name" value="Periplasmic binding protein-like II"/>
    <property type="match status" value="1"/>
</dbReference>
<feature type="domain" description="Solute-binding protein family 5" evidence="6">
    <location>
        <begin position="103"/>
        <end position="453"/>
    </location>
</feature>
<dbReference type="Proteomes" id="UP000822142">
    <property type="component" value="Unassembled WGS sequence"/>
</dbReference>
<evidence type="ECO:0000256" key="2">
    <source>
        <dbReference type="ARBA" id="ARBA00022448"/>
    </source>
</evidence>
<dbReference type="SUPFAM" id="SSF53850">
    <property type="entry name" value="Periplasmic binding protein-like II"/>
    <property type="match status" value="1"/>
</dbReference>
<sequence length="531" mass="59500">MCKKEIVMKKVKRILMLLLVMTLTIVLGGCQDEKDGNKESQKDSSSQETQGEPTMGGSIVVGIPQDLEDSLDPHKSVAAGTKEVLFNIYEGLVKPDEQGNYTDAVAQSHEISEDGKVYTFALRQNVKFHDGTTVTAEDVKYSIERCAGISEGTTPLVAAFSNVEKVEIPDAQTVAITLKEPDTEFLAYLTVAIVPQHAADLDKNPVGTGPFRYVSRSPQENIVIEKFTDYWDSEHQAYLDKVTFKIAGDSNAIVTGLKSGSIDMYPRINSTQSAQLAEDEDLTIYEGGMNLIQALYLNNKEKPFDDVKVRQALCYAVNRQEVLDMMADGKGTIIGSSMFPAFEKYYMPELADKYPQDIEKAKQLLKEAGYPDGFEMTITVPNNYQQHIDTAQVLAEQLKQVGIDAQIQLIEWDSWLSDVYADRKFQSTVVGIDAAYLSGRALLERFTSQAGTNFINYSNPEYDKLYEQVKKSTNEQEQIELYKKMETLLSDDAANVYIQDMASEVVLRKDYGGYVFYPLYVLDMAKIYKIK</sequence>
<dbReference type="InterPro" id="IPR000914">
    <property type="entry name" value="SBP_5_dom"/>
</dbReference>
<proteinExistence type="inferred from homology"/>
<protein>
    <submittedName>
        <fullName evidence="7">ABC transporter substrate-binding protein</fullName>
    </submittedName>
</protein>
<name>A0ABX2I4J8_BLAHA</name>
<dbReference type="PANTHER" id="PTHR30290:SF9">
    <property type="entry name" value="OLIGOPEPTIDE-BINDING PROTEIN APPA"/>
    <property type="match status" value="1"/>
</dbReference>
<feature type="signal peptide" evidence="5">
    <location>
        <begin position="1"/>
        <end position="28"/>
    </location>
</feature>
<evidence type="ECO:0000259" key="6">
    <source>
        <dbReference type="Pfam" id="PF00496"/>
    </source>
</evidence>
<feature type="compositionally biased region" description="Polar residues" evidence="4">
    <location>
        <begin position="43"/>
        <end position="52"/>
    </location>
</feature>
<comment type="caution">
    <text evidence="7">The sequence shown here is derived from an EMBL/GenBank/DDBJ whole genome shotgun (WGS) entry which is preliminary data.</text>
</comment>
<accession>A0ABX2I4J8</accession>
<dbReference type="InterPro" id="IPR039424">
    <property type="entry name" value="SBP_5"/>
</dbReference>
<evidence type="ECO:0000256" key="5">
    <source>
        <dbReference type="SAM" id="SignalP"/>
    </source>
</evidence>
<keyword evidence="3 5" id="KW-0732">Signal</keyword>
<dbReference type="PIRSF" id="PIRSF002741">
    <property type="entry name" value="MppA"/>
    <property type="match status" value="1"/>
</dbReference>
<dbReference type="Pfam" id="PF00496">
    <property type="entry name" value="SBP_bac_5"/>
    <property type="match status" value="1"/>
</dbReference>
<organism evidence="7 8">
    <name type="scientific">Blautia hansenii</name>
    <name type="common">Ruminococcus hansenii</name>
    <dbReference type="NCBI Taxonomy" id="1322"/>
    <lineage>
        <taxon>Bacteria</taxon>
        <taxon>Bacillati</taxon>
        <taxon>Bacillota</taxon>
        <taxon>Clostridia</taxon>
        <taxon>Lachnospirales</taxon>
        <taxon>Lachnospiraceae</taxon>
        <taxon>Blautia</taxon>
    </lineage>
</organism>
<dbReference type="PROSITE" id="PS51257">
    <property type="entry name" value="PROKAR_LIPOPROTEIN"/>
    <property type="match status" value="1"/>
</dbReference>
<dbReference type="Gene3D" id="3.90.76.10">
    <property type="entry name" value="Dipeptide-binding Protein, Domain 1"/>
    <property type="match status" value="1"/>
</dbReference>
<evidence type="ECO:0000256" key="4">
    <source>
        <dbReference type="SAM" id="MobiDB-lite"/>
    </source>
</evidence>